<dbReference type="PANTHER" id="PTHR33744">
    <property type="entry name" value="CARBOHYDRATE DIACID REGULATOR"/>
    <property type="match status" value="1"/>
</dbReference>
<sequence length="558" mass="59485">MLMSVTTRPRASLGRVIEDLGNTLLEVVSGAADDEAEIETVVIHDVLDDAMPMRGALVLGVGLSDPDEIAELLQTLAAQHASALVLRAPVRAEQPVRDASDATGIPVLALTRGASWAQLAAMLRSLIAEGDVGDQGATTLGGMPSGDLFALANAIATLLNAPVTIEDRNSRVVAFSGRQHEADPARIETVLGRQVPERFARQLEERGVFQELYRSEDPIDVRPVLNTEGLPSFPRVALAVRAGDEILGSIWAAVQEPLSPDRVRALKDSAGLVALHMLRLRAGADVERRLRADLLATILEGGPGAADATARLRLSDHRCVVLALSAAEDVDDEQSTGARGVAERQRIADAFAVHLGAVYLRSAVAVIGNVVYAVVGIRPEHADADSVAEHSDADSRAARVATDFLGRLGATSEIRVGVGTVADAAAGIPSSRANADRALRVVRQAPSREPVARFTAVQMEALLVELGDLVRSRGDQPTGPVAQLLAQDREKGTHLVETLRAWLDAFGDVAVAAARVYTHPNTFRYRLRRLSEISGLDLTDPEARFSAMVQLRLLVPRD</sequence>
<reference evidence="4 5" key="1">
    <citation type="submission" date="2021-06" db="EMBL/GenBank/DDBJ databases">
        <title>Genome-based taxonomic framework of Microbacterium strains isolated from marine environment, the description of four new species and reclassification of four preexisting species.</title>
        <authorList>
            <person name="Lee S.D."/>
            <person name="Kim S.-M."/>
            <person name="Byeon Y.-S."/>
            <person name="Yang H.L."/>
            <person name="Kim I.S."/>
        </authorList>
    </citation>
    <scope>NUCLEOTIDE SEQUENCE [LARGE SCALE GENOMIC DNA]</scope>
    <source>
        <strain evidence="4 5">KACC 14465</strain>
    </source>
</reference>
<dbReference type="EMBL" id="CP078075">
    <property type="protein sequence ID" value="WDM42700.1"/>
    <property type="molecule type" value="Genomic_DNA"/>
</dbReference>
<evidence type="ECO:0000313" key="4">
    <source>
        <dbReference type="EMBL" id="WDM42700.1"/>
    </source>
</evidence>
<dbReference type="Pfam" id="PF13556">
    <property type="entry name" value="HTH_30"/>
    <property type="match status" value="1"/>
</dbReference>
<dbReference type="Proteomes" id="UP001215097">
    <property type="component" value="Chromosome"/>
</dbReference>
<evidence type="ECO:0000259" key="2">
    <source>
        <dbReference type="Pfam" id="PF13556"/>
    </source>
</evidence>
<feature type="domain" description="CdaR GGDEF-like" evidence="3">
    <location>
        <begin position="313"/>
        <end position="441"/>
    </location>
</feature>
<dbReference type="Gene3D" id="1.10.10.2840">
    <property type="entry name" value="PucR C-terminal helix-turn-helix domain"/>
    <property type="match status" value="1"/>
</dbReference>
<dbReference type="InterPro" id="IPR042070">
    <property type="entry name" value="PucR_C-HTH_sf"/>
</dbReference>
<dbReference type="InterPro" id="IPR041522">
    <property type="entry name" value="CdaR_GGDEF"/>
</dbReference>
<protein>
    <submittedName>
        <fullName evidence="4">Helix-turn-helix domain-containing protein</fullName>
    </submittedName>
</protein>
<organism evidence="4 5">
    <name type="scientific">Microbacterium luteolum</name>
    <name type="common">Aureobacterium luteolum</name>
    <dbReference type="NCBI Taxonomy" id="69367"/>
    <lineage>
        <taxon>Bacteria</taxon>
        <taxon>Bacillati</taxon>
        <taxon>Actinomycetota</taxon>
        <taxon>Actinomycetes</taxon>
        <taxon>Micrococcales</taxon>
        <taxon>Microbacteriaceae</taxon>
        <taxon>Microbacterium</taxon>
    </lineage>
</organism>
<feature type="domain" description="PucR C-terminal helix-turn-helix" evidence="2">
    <location>
        <begin position="495"/>
        <end position="552"/>
    </location>
</feature>
<evidence type="ECO:0000259" key="3">
    <source>
        <dbReference type="Pfam" id="PF17853"/>
    </source>
</evidence>
<dbReference type="InterPro" id="IPR051448">
    <property type="entry name" value="CdaR-like_regulators"/>
</dbReference>
<proteinExistence type="inferred from homology"/>
<dbReference type="Pfam" id="PF17853">
    <property type="entry name" value="GGDEF_2"/>
    <property type="match status" value="1"/>
</dbReference>
<evidence type="ECO:0000313" key="5">
    <source>
        <dbReference type="Proteomes" id="UP001215097"/>
    </source>
</evidence>
<name>A0ABY7XKR5_MICLT</name>
<evidence type="ECO:0000256" key="1">
    <source>
        <dbReference type="ARBA" id="ARBA00006754"/>
    </source>
</evidence>
<comment type="similarity">
    <text evidence="1">Belongs to the CdaR family.</text>
</comment>
<dbReference type="PANTHER" id="PTHR33744:SF17">
    <property type="entry name" value="CONSERVED PROTEIN"/>
    <property type="match status" value="1"/>
</dbReference>
<accession>A0ABY7XKR5</accession>
<gene>
    <name evidence="4" type="ORF">KV395_05190</name>
</gene>
<dbReference type="InterPro" id="IPR025736">
    <property type="entry name" value="PucR_C-HTH_dom"/>
</dbReference>
<keyword evidence="5" id="KW-1185">Reference proteome</keyword>